<feature type="non-terminal residue" evidence="1">
    <location>
        <position position="1"/>
    </location>
</feature>
<accession>A0A382JC57</accession>
<dbReference type="Gene3D" id="2.60.120.200">
    <property type="match status" value="1"/>
</dbReference>
<dbReference type="InterPro" id="IPR013320">
    <property type="entry name" value="ConA-like_dom_sf"/>
</dbReference>
<reference evidence="1" key="1">
    <citation type="submission" date="2018-05" db="EMBL/GenBank/DDBJ databases">
        <authorList>
            <person name="Lanie J.A."/>
            <person name="Ng W.-L."/>
            <person name="Kazmierczak K.M."/>
            <person name="Andrzejewski T.M."/>
            <person name="Davidsen T.M."/>
            <person name="Wayne K.J."/>
            <person name="Tettelin H."/>
            <person name="Glass J.I."/>
            <person name="Rusch D."/>
            <person name="Podicherti R."/>
            <person name="Tsui H.-C.T."/>
            <person name="Winkler M.E."/>
        </authorList>
    </citation>
    <scope>NUCLEOTIDE SEQUENCE</scope>
</reference>
<dbReference type="SUPFAM" id="SSF49899">
    <property type="entry name" value="Concanavalin A-like lectins/glucanases"/>
    <property type="match status" value="1"/>
</dbReference>
<proteinExistence type="predicted"/>
<organism evidence="1">
    <name type="scientific">marine metagenome</name>
    <dbReference type="NCBI Taxonomy" id="408172"/>
    <lineage>
        <taxon>unclassified sequences</taxon>
        <taxon>metagenomes</taxon>
        <taxon>ecological metagenomes</taxon>
    </lineage>
</organism>
<dbReference type="EMBL" id="UINC01072939">
    <property type="protein sequence ID" value="SVC08942.1"/>
    <property type="molecule type" value="Genomic_DNA"/>
</dbReference>
<protein>
    <recommendedName>
        <fullName evidence="2">LamG-like jellyroll fold domain-containing protein</fullName>
    </recommendedName>
</protein>
<dbReference type="AlphaFoldDB" id="A0A382JC57"/>
<name>A0A382JC57_9ZZZZ</name>
<evidence type="ECO:0000313" key="1">
    <source>
        <dbReference type="EMBL" id="SVC08942.1"/>
    </source>
</evidence>
<gene>
    <name evidence="1" type="ORF">METZ01_LOCUS261796</name>
</gene>
<sequence length="229" mass="24575">DFEEIKDGAIPDRSGNGLDGKIVGDVTLDGGKVGKAARFKDGGYLDLNGPKVPKNLIPSKGFSLLAWVNVEADGDQAVFNAWAADNTWLIHPEVRPGGGIYRWTVRTDAGSTIGEVKKGKPVKNEWHHFAAIYDSVGGVATLYIDGDEVGKDARADSKGKTVNNNWDKGARVGINADNGRPFVGRMDEIGLWNEALAADQVKKYMDGLPKAAVDAKGKLASKWGRIKSL</sequence>
<dbReference type="Pfam" id="PF13385">
    <property type="entry name" value="Laminin_G_3"/>
    <property type="match status" value="1"/>
</dbReference>
<evidence type="ECO:0008006" key="2">
    <source>
        <dbReference type="Google" id="ProtNLM"/>
    </source>
</evidence>